<comment type="caution">
    <text evidence="2">The sequence shown here is derived from an EMBL/GenBank/DDBJ whole genome shotgun (WGS) entry which is preliminary data.</text>
</comment>
<evidence type="ECO:0000313" key="2">
    <source>
        <dbReference type="EMBL" id="KAH3867584.1"/>
    </source>
</evidence>
<evidence type="ECO:0000313" key="3">
    <source>
        <dbReference type="Proteomes" id="UP000828390"/>
    </source>
</evidence>
<keyword evidence="3" id="KW-1185">Reference proteome</keyword>
<proteinExistence type="predicted"/>
<reference evidence="2" key="1">
    <citation type="journal article" date="2019" name="bioRxiv">
        <title>The Genome of the Zebra Mussel, Dreissena polymorpha: A Resource for Invasive Species Research.</title>
        <authorList>
            <person name="McCartney M.A."/>
            <person name="Auch B."/>
            <person name="Kono T."/>
            <person name="Mallez S."/>
            <person name="Zhang Y."/>
            <person name="Obille A."/>
            <person name="Becker A."/>
            <person name="Abrahante J.E."/>
            <person name="Garbe J."/>
            <person name="Badalamenti J.P."/>
            <person name="Herman A."/>
            <person name="Mangelson H."/>
            <person name="Liachko I."/>
            <person name="Sullivan S."/>
            <person name="Sone E.D."/>
            <person name="Koren S."/>
            <person name="Silverstein K.A.T."/>
            <person name="Beckman K.B."/>
            <person name="Gohl D.M."/>
        </authorList>
    </citation>
    <scope>NUCLEOTIDE SEQUENCE</scope>
    <source>
        <strain evidence="2">Duluth1</strain>
        <tissue evidence="2">Whole animal</tissue>
    </source>
</reference>
<dbReference type="EMBL" id="JAIWYP010000002">
    <property type="protein sequence ID" value="KAH3867584.1"/>
    <property type="molecule type" value="Genomic_DNA"/>
</dbReference>
<sequence>MLFYDQSGTGHGSPDKDRRMAGAKWSTSDLRMAKAIWSTSPGKDRHDRSNMVDVGPTYGWSHLMDFIRQD</sequence>
<reference evidence="2" key="2">
    <citation type="submission" date="2020-11" db="EMBL/GenBank/DDBJ databases">
        <authorList>
            <person name="McCartney M.A."/>
            <person name="Auch B."/>
            <person name="Kono T."/>
            <person name="Mallez S."/>
            <person name="Becker A."/>
            <person name="Gohl D.M."/>
            <person name="Silverstein K.A.T."/>
            <person name="Koren S."/>
            <person name="Bechman K.B."/>
            <person name="Herman A."/>
            <person name="Abrahante J.E."/>
            <person name="Garbe J."/>
        </authorList>
    </citation>
    <scope>NUCLEOTIDE SEQUENCE</scope>
    <source>
        <strain evidence="2">Duluth1</strain>
        <tissue evidence="2">Whole animal</tissue>
    </source>
</reference>
<feature type="region of interest" description="Disordered" evidence="1">
    <location>
        <begin position="1"/>
        <end position="26"/>
    </location>
</feature>
<evidence type="ECO:0000256" key="1">
    <source>
        <dbReference type="SAM" id="MobiDB-lite"/>
    </source>
</evidence>
<protein>
    <submittedName>
        <fullName evidence="2">Uncharacterized protein</fullName>
    </submittedName>
</protein>
<gene>
    <name evidence="2" type="ORF">DPMN_030716</name>
</gene>
<accession>A0A9D4RGM5</accession>
<dbReference type="AlphaFoldDB" id="A0A9D4RGM5"/>
<organism evidence="2 3">
    <name type="scientific">Dreissena polymorpha</name>
    <name type="common">Zebra mussel</name>
    <name type="synonym">Mytilus polymorpha</name>
    <dbReference type="NCBI Taxonomy" id="45954"/>
    <lineage>
        <taxon>Eukaryota</taxon>
        <taxon>Metazoa</taxon>
        <taxon>Spiralia</taxon>
        <taxon>Lophotrochozoa</taxon>
        <taxon>Mollusca</taxon>
        <taxon>Bivalvia</taxon>
        <taxon>Autobranchia</taxon>
        <taxon>Heteroconchia</taxon>
        <taxon>Euheterodonta</taxon>
        <taxon>Imparidentia</taxon>
        <taxon>Neoheterodontei</taxon>
        <taxon>Myida</taxon>
        <taxon>Dreissenoidea</taxon>
        <taxon>Dreissenidae</taxon>
        <taxon>Dreissena</taxon>
    </lineage>
</organism>
<name>A0A9D4RGM5_DREPO</name>
<dbReference type="Proteomes" id="UP000828390">
    <property type="component" value="Unassembled WGS sequence"/>
</dbReference>